<protein>
    <submittedName>
        <fullName evidence="1">Uncharacterized protein</fullName>
    </submittedName>
</protein>
<dbReference type="AlphaFoldDB" id="A0A6C0HJH8"/>
<reference evidence="1" key="1">
    <citation type="journal article" date="2020" name="Nature">
        <title>Giant virus diversity and host interactions through global metagenomics.</title>
        <authorList>
            <person name="Schulz F."/>
            <person name="Roux S."/>
            <person name="Paez-Espino D."/>
            <person name="Jungbluth S."/>
            <person name="Walsh D.A."/>
            <person name="Denef V.J."/>
            <person name="McMahon K.D."/>
            <person name="Konstantinidis K.T."/>
            <person name="Eloe-Fadrosh E.A."/>
            <person name="Kyrpides N.C."/>
            <person name="Woyke T."/>
        </authorList>
    </citation>
    <scope>NUCLEOTIDE SEQUENCE</scope>
    <source>
        <strain evidence="1">GVMAG-M-3300023184-105</strain>
    </source>
</reference>
<proteinExistence type="predicted"/>
<accession>A0A6C0HJH8</accession>
<dbReference type="EMBL" id="MN739965">
    <property type="protein sequence ID" value="QHT80163.1"/>
    <property type="molecule type" value="Genomic_DNA"/>
</dbReference>
<organism evidence="1">
    <name type="scientific">viral metagenome</name>
    <dbReference type="NCBI Taxonomy" id="1070528"/>
    <lineage>
        <taxon>unclassified sequences</taxon>
        <taxon>metagenomes</taxon>
        <taxon>organismal metagenomes</taxon>
    </lineage>
</organism>
<evidence type="ECO:0000313" key="1">
    <source>
        <dbReference type="EMBL" id="QHT80163.1"/>
    </source>
</evidence>
<name>A0A6C0HJH8_9ZZZZ</name>
<sequence length="269" mass="29253">MHRRDFSISSIINQPYNKFPHFTSGSGVGGLSQSTRRHKTIKAGTCKNNYYLGKETGGTYPLPCLRPPTNLAITGYSIIGTYIAYETITWNPVVGAISYNIYVNGVFIGNTTSNTYTMPISTNTISVSAADSVSDSVPASLTRIASVINYDGVSSNTHMFNTNPVSIGCNWIPGGNQIQMNSIAGKTYYFKLSFDDQSGFSNANITLLINGISQGVQFSQITNGTIYDPDIDTFFIFTWVSTITGNIIVDFNTVQNALGHDSYCIILSN</sequence>